<organism evidence="1 2">
    <name type="scientific">Actinomycetospora aeridis</name>
    <dbReference type="NCBI Taxonomy" id="3129231"/>
    <lineage>
        <taxon>Bacteria</taxon>
        <taxon>Bacillati</taxon>
        <taxon>Actinomycetota</taxon>
        <taxon>Actinomycetes</taxon>
        <taxon>Pseudonocardiales</taxon>
        <taxon>Pseudonocardiaceae</taxon>
        <taxon>Actinomycetospora</taxon>
    </lineage>
</organism>
<dbReference type="RefSeq" id="WP_337717488.1">
    <property type="nucleotide sequence ID" value="NZ_JBBEGL010000007.1"/>
</dbReference>
<proteinExistence type="predicted"/>
<reference evidence="1 2" key="1">
    <citation type="submission" date="2024-03" db="EMBL/GenBank/DDBJ databases">
        <title>Actinomycetospora sp. OC33-EN06, a novel actinomycete isolated from wild orchid (Aerides multiflora).</title>
        <authorList>
            <person name="Suriyachadkun C."/>
        </authorList>
    </citation>
    <scope>NUCLEOTIDE SEQUENCE [LARGE SCALE GENOMIC DNA]</scope>
    <source>
        <strain evidence="1 2">OC33-EN06</strain>
    </source>
</reference>
<keyword evidence="2" id="KW-1185">Reference proteome</keyword>
<dbReference type="EMBL" id="JBBEGL010000007">
    <property type="protein sequence ID" value="MEJ2889685.1"/>
    <property type="molecule type" value="Genomic_DNA"/>
</dbReference>
<accession>A0ABU8NBA8</accession>
<comment type="caution">
    <text evidence="1">The sequence shown here is derived from an EMBL/GenBank/DDBJ whole genome shotgun (WGS) entry which is preliminary data.</text>
</comment>
<sequence length="148" mass="15402">MTASVLDVTTALRRLAAACGETVLPGASEEELAGLVRRVADLGAVVPREHLALLRDQDGFEANGLRVFGTTRRRLAGGAELPALDEVALDLEGGELDDHLVLAQGSSAFWAVHRRTGACHELDVVPAQVLATHPGVPALLLAAVAAQS</sequence>
<evidence type="ECO:0008006" key="3">
    <source>
        <dbReference type="Google" id="ProtNLM"/>
    </source>
</evidence>
<name>A0ABU8NBA8_9PSEU</name>
<evidence type="ECO:0000313" key="1">
    <source>
        <dbReference type="EMBL" id="MEJ2889685.1"/>
    </source>
</evidence>
<protein>
    <recommendedName>
        <fullName evidence="3">SMI1/KNR4 family protein</fullName>
    </recommendedName>
</protein>
<evidence type="ECO:0000313" key="2">
    <source>
        <dbReference type="Proteomes" id="UP001370100"/>
    </source>
</evidence>
<dbReference type="Proteomes" id="UP001370100">
    <property type="component" value="Unassembled WGS sequence"/>
</dbReference>
<gene>
    <name evidence="1" type="ORF">WCD41_24700</name>
</gene>